<evidence type="ECO:0000256" key="6">
    <source>
        <dbReference type="ARBA" id="ARBA00037368"/>
    </source>
</evidence>
<dbReference type="GO" id="GO:0005737">
    <property type="term" value="C:cytoplasm"/>
    <property type="evidence" value="ECO:0007669"/>
    <property type="project" value="UniProtKB-SubCell"/>
</dbReference>
<evidence type="ECO:0000256" key="2">
    <source>
        <dbReference type="ARBA" id="ARBA00022490"/>
    </source>
</evidence>
<evidence type="ECO:0000256" key="3">
    <source>
        <dbReference type="ARBA" id="ARBA00022679"/>
    </source>
</evidence>
<gene>
    <name evidence="10" type="ORF">METZ01_LOCUS67427</name>
</gene>
<evidence type="ECO:0000259" key="9">
    <source>
        <dbReference type="Pfam" id="PF01636"/>
    </source>
</evidence>
<dbReference type="PANTHER" id="PTHR21064:SF1">
    <property type="entry name" value="HYDROXYLYSINE KINASE"/>
    <property type="match status" value="1"/>
</dbReference>
<dbReference type="InterPro" id="IPR011009">
    <property type="entry name" value="Kinase-like_dom_sf"/>
</dbReference>
<organism evidence="10">
    <name type="scientific">marine metagenome</name>
    <dbReference type="NCBI Taxonomy" id="408172"/>
    <lineage>
        <taxon>unclassified sequences</taxon>
        <taxon>metagenomes</taxon>
        <taxon>ecological metagenomes</taxon>
    </lineage>
</organism>
<evidence type="ECO:0000256" key="7">
    <source>
        <dbReference type="ARBA" id="ARBA00038873"/>
    </source>
</evidence>
<evidence type="ECO:0000313" key="10">
    <source>
        <dbReference type="EMBL" id="SVA14573.1"/>
    </source>
</evidence>
<comment type="function">
    <text evidence="6">Catalyzes the GTP-dependent phosphorylation of 5-hydroxy-L-lysine.</text>
</comment>
<comment type="catalytic activity">
    <reaction evidence="5">
        <text>(5R)-5-hydroxy-L-lysine + GTP = (5R)-5-phosphooxy-L-lysine + GDP + H(+)</text>
        <dbReference type="Rhea" id="RHEA:19049"/>
        <dbReference type="ChEBI" id="CHEBI:15378"/>
        <dbReference type="ChEBI" id="CHEBI:37565"/>
        <dbReference type="ChEBI" id="CHEBI:57882"/>
        <dbReference type="ChEBI" id="CHEBI:58189"/>
        <dbReference type="ChEBI" id="CHEBI:58357"/>
        <dbReference type="EC" id="2.7.1.81"/>
    </reaction>
</comment>
<protein>
    <recommendedName>
        <fullName evidence="8">Hydroxylysine kinase</fullName>
        <ecNumber evidence="7">2.7.1.81</ecNumber>
    </recommendedName>
</protein>
<reference evidence="10" key="1">
    <citation type="submission" date="2018-05" db="EMBL/GenBank/DDBJ databases">
        <authorList>
            <person name="Lanie J.A."/>
            <person name="Ng W.-L."/>
            <person name="Kazmierczak K.M."/>
            <person name="Andrzejewski T.M."/>
            <person name="Davidsen T.M."/>
            <person name="Wayne K.J."/>
            <person name="Tettelin H."/>
            <person name="Glass J.I."/>
            <person name="Rusch D."/>
            <person name="Podicherti R."/>
            <person name="Tsui H.-C.T."/>
            <person name="Winkler M.E."/>
        </authorList>
    </citation>
    <scope>NUCLEOTIDE SEQUENCE</scope>
</reference>
<evidence type="ECO:0000256" key="1">
    <source>
        <dbReference type="ARBA" id="ARBA00004496"/>
    </source>
</evidence>
<evidence type="ECO:0000256" key="5">
    <source>
        <dbReference type="ARBA" id="ARBA00036820"/>
    </source>
</evidence>
<name>A0A381TKN8_9ZZZZ</name>
<dbReference type="GO" id="GO:0047992">
    <property type="term" value="F:hydroxylysine kinase activity"/>
    <property type="evidence" value="ECO:0007669"/>
    <property type="project" value="UniProtKB-EC"/>
</dbReference>
<dbReference type="AlphaFoldDB" id="A0A381TKN8"/>
<accession>A0A381TKN8</accession>
<proteinExistence type="predicted"/>
<sequence length="351" mass="39986">MGSNTTSFPVLENPAPSFTTSEASEFAKFWFKETLDVSPLVSERDQNFLLTNKKREKFVLKIANAAEPFEILDFQNQAMNHMAKQDPALPLPRALLSFDKQQIHRLELNGNEHFVRVVTYLSGRLLDDLPKDRRDQSLMISMGQFLGRLDRGLSDFFHPAAGDHILLWDLQQTPSLHQHLSHIKDKNNLLTAQKTLDHFQEHIASKFSLLRTQVIHNDMNPDNVVVNESDTSQVAGMIDFGDMVFAPLINDPAVAAAYQTVSCSDLFLGIRDILKGYHSINPLEEQEMDLLPSLVVNRIAMTAIISEWRAKEHPQNKDYILGNINRTWKVLNRIQKQDYADIADQLKNSLN</sequence>
<dbReference type="SUPFAM" id="SSF56112">
    <property type="entry name" value="Protein kinase-like (PK-like)"/>
    <property type="match status" value="1"/>
</dbReference>
<evidence type="ECO:0000256" key="8">
    <source>
        <dbReference type="ARBA" id="ARBA00040505"/>
    </source>
</evidence>
<dbReference type="Gene3D" id="3.90.1200.10">
    <property type="match status" value="1"/>
</dbReference>
<dbReference type="Pfam" id="PF01636">
    <property type="entry name" value="APH"/>
    <property type="match status" value="1"/>
</dbReference>
<keyword evidence="2" id="KW-0963">Cytoplasm</keyword>
<keyword evidence="4" id="KW-0418">Kinase</keyword>
<dbReference type="InterPro" id="IPR002575">
    <property type="entry name" value="Aminoglycoside_PTrfase"/>
</dbReference>
<keyword evidence="3" id="KW-0808">Transferase</keyword>
<feature type="domain" description="Aminoglycoside phosphotransferase" evidence="9">
    <location>
        <begin position="39"/>
        <end position="258"/>
    </location>
</feature>
<dbReference type="EMBL" id="UINC01004472">
    <property type="protein sequence ID" value="SVA14573.1"/>
    <property type="molecule type" value="Genomic_DNA"/>
</dbReference>
<dbReference type="PANTHER" id="PTHR21064">
    <property type="entry name" value="AMINOGLYCOSIDE PHOSPHOTRANSFERASE DOMAIN-CONTAINING PROTEIN-RELATED"/>
    <property type="match status" value="1"/>
</dbReference>
<dbReference type="InterPro" id="IPR050249">
    <property type="entry name" value="Pseudomonas-type_ThrB"/>
</dbReference>
<comment type="subcellular location">
    <subcellularLocation>
        <location evidence="1">Cytoplasm</location>
    </subcellularLocation>
</comment>
<evidence type="ECO:0000256" key="4">
    <source>
        <dbReference type="ARBA" id="ARBA00022777"/>
    </source>
</evidence>
<dbReference type="EC" id="2.7.1.81" evidence="7"/>